<dbReference type="Proteomes" id="UP000325313">
    <property type="component" value="Unassembled WGS sequence"/>
</dbReference>
<feature type="compositionally biased region" description="Polar residues" evidence="1">
    <location>
        <begin position="21"/>
        <end position="30"/>
    </location>
</feature>
<sequence>MTTPSYRLDHKRSHELKIAASTRTTESSNLPHPPIPIHGPNTLDACQDPVVATK</sequence>
<gene>
    <name evidence="2" type="ORF">PGTUg99_016501</name>
</gene>
<evidence type="ECO:0000256" key="1">
    <source>
        <dbReference type="SAM" id="MobiDB-lite"/>
    </source>
</evidence>
<organism evidence="2 3">
    <name type="scientific">Puccinia graminis f. sp. tritici</name>
    <dbReference type="NCBI Taxonomy" id="56615"/>
    <lineage>
        <taxon>Eukaryota</taxon>
        <taxon>Fungi</taxon>
        <taxon>Dikarya</taxon>
        <taxon>Basidiomycota</taxon>
        <taxon>Pucciniomycotina</taxon>
        <taxon>Pucciniomycetes</taxon>
        <taxon>Pucciniales</taxon>
        <taxon>Pucciniaceae</taxon>
        <taxon>Puccinia</taxon>
    </lineage>
</organism>
<evidence type="ECO:0000313" key="3">
    <source>
        <dbReference type="Proteomes" id="UP000325313"/>
    </source>
</evidence>
<dbReference type="AlphaFoldDB" id="A0A5B0RH89"/>
<accession>A0A5B0RH89</accession>
<evidence type="ECO:0000313" key="2">
    <source>
        <dbReference type="EMBL" id="KAA1124245.1"/>
    </source>
</evidence>
<name>A0A5B0RH89_PUCGR</name>
<proteinExistence type="predicted"/>
<reference evidence="2 3" key="1">
    <citation type="submission" date="2019-05" db="EMBL/GenBank/DDBJ databases">
        <title>Emergence of the Ug99 lineage of the wheat stem rust pathogen through somatic hybridization.</title>
        <authorList>
            <person name="Li F."/>
            <person name="Upadhyaya N.M."/>
            <person name="Sperschneider J."/>
            <person name="Matny O."/>
            <person name="Nguyen-Phuc H."/>
            <person name="Mago R."/>
            <person name="Raley C."/>
            <person name="Miller M.E."/>
            <person name="Silverstein K.A.T."/>
            <person name="Henningsen E."/>
            <person name="Hirsch C.D."/>
            <person name="Visser B."/>
            <person name="Pretorius Z.A."/>
            <person name="Steffenson B.J."/>
            <person name="Schwessinger B."/>
            <person name="Dodds P.N."/>
            <person name="Figueroa M."/>
        </authorList>
    </citation>
    <scope>NUCLEOTIDE SEQUENCE [LARGE SCALE GENOMIC DNA]</scope>
    <source>
        <strain evidence="2 3">Ug99</strain>
    </source>
</reference>
<comment type="caution">
    <text evidence="2">The sequence shown here is derived from an EMBL/GenBank/DDBJ whole genome shotgun (WGS) entry which is preliminary data.</text>
</comment>
<feature type="region of interest" description="Disordered" evidence="1">
    <location>
        <begin position="21"/>
        <end position="44"/>
    </location>
</feature>
<dbReference type="EMBL" id="VDEP01000204">
    <property type="protein sequence ID" value="KAA1124245.1"/>
    <property type="molecule type" value="Genomic_DNA"/>
</dbReference>
<protein>
    <submittedName>
        <fullName evidence="2">Uncharacterized protein</fullName>
    </submittedName>
</protein>